<evidence type="ECO:0000256" key="3">
    <source>
        <dbReference type="ARBA" id="ARBA00022603"/>
    </source>
</evidence>
<keyword evidence="11" id="KW-1185">Reference proteome</keyword>
<dbReference type="PROSITE" id="PS51620">
    <property type="entry name" value="SAM_TRM61"/>
    <property type="match status" value="1"/>
</dbReference>
<evidence type="ECO:0000256" key="4">
    <source>
        <dbReference type="ARBA" id="ARBA00022679"/>
    </source>
</evidence>
<reference evidence="10" key="1">
    <citation type="journal article" date="2020" name="Fungal Divers.">
        <title>Resolving the Mortierellaceae phylogeny through synthesis of multi-gene phylogenetics and phylogenomics.</title>
        <authorList>
            <person name="Vandepol N."/>
            <person name="Liber J."/>
            <person name="Desiro A."/>
            <person name="Na H."/>
            <person name="Kennedy M."/>
            <person name="Barry K."/>
            <person name="Grigoriev I.V."/>
            <person name="Miller A.N."/>
            <person name="O'Donnell K."/>
            <person name="Stajich J.E."/>
            <person name="Bonito G."/>
        </authorList>
    </citation>
    <scope>NUCLEOTIDE SEQUENCE</scope>
    <source>
        <strain evidence="10">NRRL 2591</strain>
    </source>
</reference>
<dbReference type="PANTHER" id="PTHR12133:SF1">
    <property type="entry name" value="TRNA (ADENINE(58)-N(1))-METHYLTRANSFERASE, MITOCHONDRIAL"/>
    <property type="match status" value="1"/>
</dbReference>
<dbReference type="AlphaFoldDB" id="A0A9P6FCU0"/>
<protein>
    <recommendedName>
        <fullName evidence="2">tRNA (adenine(58)-N(1))-methyltransferase catalytic subunit TRM61</fullName>
        <ecNumber evidence="1">2.1.1.220</ecNumber>
    </recommendedName>
    <alternativeName>
        <fullName evidence="7">tRNA(m1A58)-methyltransferase subunit TRM61</fullName>
    </alternativeName>
</protein>
<evidence type="ECO:0000259" key="9">
    <source>
        <dbReference type="Pfam" id="PF08704"/>
    </source>
</evidence>
<evidence type="ECO:0000313" key="11">
    <source>
        <dbReference type="Proteomes" id="UP000723463"/>
    </source>
</evidence>
<gene>
    <name evidence="10" type="ORF">EC957_007781</name>
</gene>
<dbReference type="GO" id="GO:0160107">
    <property type="term" value="F:tRNA (adenine(58)-N1)-methyltransferase activity"/>
    <property type="evidence" value="ECO:0007669"/>
    <property type="project" value="UniProtKB-EC"/>
</dbReference>
<feature type="domain" description="tRNA (adenine(58)-N(1))-methyltransferase catalytic subunit TRM61 C-terminal" evidence="9">
    <location>
        <begin position="119"/>
        <end position="190"/>
    </location>
</feature>
<feature type="compositionally biased region" description="Polar residues" evidence="8">
    <location>
        <begin position="221"/>
        <end position="243"/>
    </location>
</feature>
<keyword evidence="5" id="KW-0949">S-adenosyl-L-methionine</keyword>
<evidence type="ECO:0000256" key="5">
    <source>
        <dbReference type="ARBA" id="ARBA00022691"/>
    </source>
</evidence>
<name>A0A9P6FCU0_9FUNG</name>
<keyword evidence="4" id="KW-0808">Transferase</keyword>
<dbReference type="Pfam" id="PF08704">
    <property type="entry name" value="GCD14"/>
    <property type="match status" value="1"/>
</dbReference>
<dbReference type="Proteomes" id="UP000723463">
    <property type="component" value="Unassembled WGS sequence"/>
</dbReference>
<evidence type="ECO:0000256" key="8">
    <source>
        <dbReference type="SAM" id="MobiDB-lite"/>
    </source>
</evidence>
<dbReference type="SUPFAM" id="SSF53335">
    <property type="entry name" value="S-adenosyl-L-methionine-dependent methyltransferases"/>
    <property type="match status" value="1"/>
</dbReference>
<evidence type="ECO:0000256" key="1">
    <source>
        <dbReference type="ARBA" id="ARBA00012796"/>
    </source>
</evidence>
<evidence type="ECO:0000256" key="2">
    <source>
        <dbReference type="ARBA" id="ARBA00015963"/>
    </source>
</evidence>
<dbReference type="EC" id="2.1.1.220" evidence="1"/>
<feature type="region of interest" description="Disordered" evidence="8">
    <location>
        <begin position="220"/>
        <end position="244"/>
    </location>
</feature>
<dbReference type="PANTHER" id="PTHR12133">
    <property type="entry name" value="TRNA (ADENINE(58)-N(1))-METHYLTRANSFERASE"/>
    <property type="match status" value="1"/>
</dbReference>
<dbReference type="GO" id="GO:0005739">
    <property type="term" value="C:mitochondrion"/>
    <property type="evidence" value="ECO:0007669"/>
    <property type="project" value="TreeGrafter"/>
</dbReference>
<comment type="caution">
    <text evidence="10">The sequence shown here is derived from an EMBL/GenBank/DDBJ whole genome shotgun (WGS) entry which is preliminary data.</text>
</comment>
<feature type="compositionally biased region" description="Low complexity" evidence="8">
    <location>
        <begin position="21"/>
        <end position="34"/>
    </location>
</feature>
<keyword evidence="6" id="KW-0819">tRNA processing</keyword>
<feature type="region of interest" description="Disordered" evidence="8">
    <location>
        <begin position="21"/>
        <end position="43"/>
    </location>
</feature>
<evidence type="ECO:0000256" key="6">
    <source>
        <dbReference type="ARBA" id="ARBA00022694"/>
    </source>
</evidence>
<evidence type="ECO:0000256" key="7">
    <source>
        <dbReference type="ARBA" id="ARBA00033309"/>
    </source>
</evidence>
<dbReference type="GO" id="GO:0030488">
    <property type="term" value="P:tRNA methylation"/>
    <property type="evidence" value="ECO:0007669"/>
    <property type="project" value="InterPro"/>
</dbReference>
<sequence length="428" mass="46962">MLLSRSRVAPTLATRFTARTLTTSTTSTAATGATEPEEPPRILPHVDPRFQYGDVIIIHDSKGERRLVGPLRKGGFRDNNVGRLNHDSMIGKTPLSTVETQLGAKFSLHWPSLDEYSTRVKRQASIMYPKDATTAVHLLDLFPGAHVLEAGTGNGSMTMYIQRAILGPGSHLDTVDIRNNHSLQAEQNIERFWRGMYRPGITFWRSVGGLQRVIKRLTGEDQGQNHLPGSGPSSTQEQDSTVLNEDGRPMTALELKRKALTEANEVLPPNPHPKGHQYDAISLDLPDTLTVLDDLLPLLKPDRPMCLYMVNMSQVLELVQWMRKNGAGYSVEKVLEVGWKEWSVRSAAVRSKVKGRVHVGGFGDVSPLQQSSGDGTQAAATTAADHIPDDAVGWVCRPLHMPIGHTGFLVQLRSSSALSPEESNTPIA</sequence>
<dbReference type="EMBL" id="JAAAXW010000037">
    <property type="protein sequence ID" value="KAF9547834.1"/>
    <property type="molecule type" value="Genomic_DNA"/>
</dbReference>
<dbReference type="InterPro" id="IPR049470">
    <property type="entry name" value="TRM61_C"/>
</dbReference>
<keyword evidence="3" id="KW-0489">Methyltransferase</keyword>
<accession>A0A9P6FCU0</accession>
<dbReference type="GO" id="GO:0031515">
    <property type="term" value="C:tRNA (m1A) methyltransferase complex"/>
    <property type="evidence" value="ECO:0007669"/>
    <property type="project" value="InterPro"/>
</dbReference>
<dbReference type="Gene3D" id="3.40.50.150">
    <property type="entry name" value="Vaccinia Virus protein VP39"/>
    <property type="match status" value="1"/>
</dbReference>
<evidence type="ECO:0000313" key="10">
    <source>
        <dbReference type="EMBL" id="KAF9547834.1"/>
    </source>
</evidence>
<dbReference type="InterPro" id="IPR014816">
    <property type="entry name" value="tRNA_MeTrfase_Gcd14"/>
</dbReference>
<dbReference type="InterPro" id="IPR029063">
    <property type="entry name" value="SAM-dependent_MTases_sf"/>
</dbReference>
<organism evidence="10 11">
    <name type="scientific">Mortierella hygrophila</name>
    <dbReference type="NCBI Taxonomy" id="979708"/>
    <lineage>
        <taxon>Eukaryota</taxon>
        <taxon>Fungi</taxon>
        <taxon>Fungi incertae sedis</taxon>
        <taxon>Mucoromycota</taxon>
        <taxon>Mortierellomycotina</taxon>
        <taxon>Mortierellomycetes</taxon>
        <taxon>Mortierellales</taxon>
        <taxon>Mortierellaceae</taxon>
        <taxon>Mortierella</taxon>
    </lineage>
</organism>
<proteinExistence type="predicted"/>